<dbReference type="Pfam" id="PF13432">
    <property type="entry name" value="TPR_16"/>
    <property type="match status" value="3"/>
</dbReference>
<keyword evidence="1" id="KW-0677">Repeat</keyword>
<name>A0A1T4Q5F1_9GAMM</name>
<feature type="repeat" description="TPR" evidence="3">
    <location>
        <begin position="32"/>
        <end position="65"/>
    </location>
</feature>
<dbReference type="OrthoDB" id="5965059at2"/>
<dbReference type="InterPro" id="IPR019734">
    <property type="entry name" value="TPR_rpt"/>
</dbReference>
<dbReference type="InterPro" id="IPR051012">
    <property type="entry name" value="CellSynth/LPSAsmb/PSIAsmb"/>
</dbReference>
<dbReference type="GO" id="GO:0006508">
    <property type="term" value="P:proteolysis"/>
    <property type="evidence" value="ECO:0007669"/>
    <property type="project" value="UniProtKB-KW"/>
</dbReference>
<protein>
    <submittedName>
        <fullName evidence="4">Putative Zn-dependent protease, contains TPR repeats</fullName>
    </submittedName>
</protein>
<evidence type="ECO:0000256" key="2">
    <source>
        <dbReference type="ARBA" id="ARBA00022803"/>
    </source>
</evidence>
<keyword evidence="5" id="KW-1185">Reference proteome</keyword>
<dbReference type="STRING" id="1122188.SAMN02745674_01498"/>
<dbReference type="EMBL" id="FUXP01000004">
    <property type="protein sequence ID" value="SJZ98980.1"/>
    <property type="molecule type" value="Genomic_DNA"/>
</dbReference>
<dbReference type="PANTHER" id="PTHR45586">
    <property type="entry name" value="TPR REPEAT-CONTAINING PROTEIN PA4667"/>
    <property type="match status" value="1"/>
</dbReference>
<evidence type="ECO:0000256" key="1">
    <source>
        <dbReference type="ARBA" id="ARBA00022737"/>
    </source>
</evidence>
<gene>
    <name evidence="4" type="ORF">SAMN02745674_01498</name>
</gene>
<dbReference type="AlphaFoldDB" id="A0A1T4Q5F1"/>
<dbReference type="RefSeq" id="WP_159447360.1">
    <property type="nucleotide sequence ID" value="NZ_FUXP01000004.1"/>
</dbReference>
<dbReference type="SUPFAM" id="SSF48452">
    <property type="entry name" value="TPR-like"/>
    <property type="match status" value="2"/>
</dbReference>
<evidence type="ECO:0000313" key="5">
    <source>
        <dbReference type="Proteomes" id="UP000190061"/>
    </source>
</evidence>
<reference evidence="4 5" key="1">
    <citation type="submission" date="2017-02" db="EMBL/GenBank/DDBJ databases">
        <authorList>
            <person name="Peterson S.W."/>
        </authorList>
    </citation>
    <scope>NUCLEOTIDE SEQUENCE [LARGE SCALE GENOMIC DNA]</scope>
    <source>
        <strain evidence="4 5">DSM 21749</strain>
    </source>
</reference>
<dbReference type="Pfam" id="PF14559">
    <property type="entry name" value="TPR_19"/>
    <property type="match status" value="1"/>
</dbReference>
<evidence type="ECO:0000313" key="4">
    <source>
        <dbReference type="EMBL" id="SJZ98980.1"/>
    </source>
</evidence>
<dbReference type="GO" id="GO:0008233">
    <property type="term" value="F:peptidase activity"/>
    <property type="evidence" value="ECO:0007669"/>
    <property type="project" value="UniProtKB-KW"/>
</dbReference>
<organism evidence="4 5">
    <name type="scientific">Lysobacter spongiicola DSM 21749</name>
    <dbReference type="NCBI Taxonomy" id="1122188"/>
    <lineage>
        <taxon>Bacteria</taxon>
        <taxon>Pseudomonadati</taxon>
        <taxon>Pseudomonadota</taxon>
        <taxon>Gammaproteobacteria</taxon>
        <taxon>Lysobacterales</taxon>
        <taxon>Lysobacteraceae</taxon>
        <taxon>Novilysobacter</taxon>
    </lineage>
</organism>
<evidence type="ECO:0000256" key="3">
    <source>
        <dbReference type="PROSITE-ProRule" id="PRU00339"/>
    </source>
</evidence>
<dbReference type="InterPro" id="IPR011990">
    <property type="entry name" value="TPR-like_helical_dom_sf"/>
</dbReference>
<dbReference type="Proteomes" id="UP000190061">
    <property type="component" value="Unassembled WGS sequence"/>
</dbReference>
<accession>A0A1T4Q5F1</accession>
<keyword evidence="4" id="KW-0645">Protease</keyword>
<proteinExistence type="predicted"/>
<keyword evidence="4" id="KW-0378">Hydrolase</keyword>
<dbReference type="SMART" id="SM00028">
    <property type="entry name" value="TPR"/>
    <property type="match status" value="6"/>
</dbReference>
<dbReference type="PROSITE" id="PS50005">
    <property type="entry name" value="TPR"/>
    <property type="match status" value="1"/>
</dbReference>
<dbReference type="Gene3D" id="1.25.40.10">
    <property type="entry name" value="Tetratricopeptide repeat domain"/>
    <property type="match status" value="2"/>
</dbReference>
<sequence length="690" mass="75031">MHENIIDALRRGAADEALTAAREAVAAQPQDPMAQRLLAAALRLAGDREGAVEAIDRAVALAPDDASIQLERAGLLLQERKLDEAEAALARSVGLDPNQFPAYIVQAQLALARGEIEEAERLARTAARIAPEHPQLAAVEGSIALRRGDADRGLAILSAAAKRWPWEGTLRHSLGFAYWAKGHLAFAEEAFRALREAKPDSMSLRFLLADLMRQQGRPGDALAELEPLLRDPSATPAMRRMVGELELAAGRNEAAELHLRESLLEHPGERRTLLALIEAWRRLGDSDGARGTLDRLLEIHPGNVDLWRARLMFEEYASEGAVAVVDRWLAATPDSVPALEARATLHDAAGRGEEAEAVARRITELQPGHAAAEMRIVRGLLSRDPEAGIEHIERLLSAADNEQASRQLRQALGRALDIAGQPAAAAATWAELHVELAPRRLPLPEPAPARTEWPRSGELSEPAPAVILLWGTPGSMVERLAATLQGNGLPLRADRLGEDPPDDLFQRFSTIRQLASGEADPLGLVEEWRAALPARGISDGQIHDLLLWWDNAALIALRPHLPNAQLVFALRDPRDMLLDWLAFGAQAPFALETPMAGARWMADVLAQIADIHEQGLFPHQLVRMDAVVDDPEGIAAALAPILSSGLRPLPAERLGGERLPAGHWRRFHEPLGEAFALLEPVARRLGYAAD</sequence>
<dbReference type="PANTHER" id="PTHR45586:SF14">
    <property type="entry name" value="TETRATRICOPEPTIDE TPR_2 REPEAT PROTEIN"/>
    <property type="match status" value="1"/>
</dbReference>
<keyword evidence="2 3" id="KW-0802">TPR repeat</keyword>